<reference evidence="4 5" key="2">
    <citation type="submission" date="2016-05" db="EMBL/GenBank/DDBJ databases">
        <title>Lineage-specific infection strategies underlie the spectrum of fungal disease in amphibians.</title>
        <authorList>
            <person name="Cuomo C.A."/>
            <person name="Farrer R.A."/>
            <person name="James T."/>
            <person name="Longcore J."/>
            <person name="Birren B."/>
        </authorList>
    </citation>
    <scope>NUCLEOTIDE SEQUENCE [LARGE SCALE GENOMIC DNA]</scope>
    <source>
        <strain evidence="4 5">JEL423</strain>
    </source>
</reference>
<dbReference type="GO" id="GO:0008270">
    <property type="term" value="F:zinc ion binding"/>
    <property type="evidence" value="ECO:0007669"/>
    <property type="project" value="UniProtKB-KW"/>
</dbReference>
<dbReference type="OrthoDB" id="2162994at2759"/>
<dbReference type="AlphaFoldDB" id="A0A177WQI4"/>
<sequence length="811" mass="87467">MTIGRADTCSNGVGPWKLSADHYYKNSDIGINNISLAFSISVDIEVSKVVRVRPTMGEYSPSINEKAVVSGLSSHDINTQAETMDMDMCFPFVLPDMNPAPSLTSTPNSSSRCAPLKSSNQPLSTLLGDATDPSQTALCSYIDVTSSSHKHSLHSSDTPISSSPSLSTHTEALSTLSHTTAVSAKENKSTSLDKPQSISPLKSGHGGTPNRKCNYCGATSTPMWRHGPGIYTNLCNSCGVKWRRGKILQTKQLRHPLCAPLKPQRRSTGNLPKPTVASDSVSAASTTPLLSEDPGTLSSAQTSTPSTPPVDDWESVSPLPQQPVVSRTASVGATPDSALPSRLRRTKHQRRASAPSKSLDCEGITELPETRVDSPCSMAELSPKENASKPNERLTRSSGTRHTVIPNASIRAKKNTLAEAAGDASPSPICPHTSLTMVEGAEQQFSNPNIAKQPDLSSVSTEASCSLLQQPFSLDSKLSNPDRASLLPIDYLTRSFVAISTMKTQRRRRPLPNQHLPSTPMSLSDMSTFSTHSLFSPTTELQSTCNVIQAVTPSLCEEPMSLMEDVVSTPLISQNEIKSEPDSIDMCQDAKRLSCTIIDSPLVDNSSYRDVARKKQKKQKLRRESVIKPPSPPESGSLSTTPSLFVATVPNTPALAEVAIPPSIESKMVSPTTSESSLNPSPSLQSDLQQKPASIKIRLPKLNFKTPTTLLSAEPSVNSKIGTCNDQPQNDTQTTNYLPTASAKSLRTHEFATLLKMVPKDKIEGFADILASGLDDSLKQAMIRGEQVHVSVMLLRQPTWQSLWDYARSFC</sequence>
<dbReference type="EMBL" id="DS022307">
    <property type="protein sequence ID" value="OAJ42152.1"/>
    <property type="molecule type" value="Genomic_DNA"/>
</dbReference>
<feature type="compositionally biased region" description="Basic residues" evidence="2">
    <location>
        <begin position="612"/>
        <end position="621"/>
    </location>
</feature>
<evidence type="ECO:0000259" key="3">
    <source>
        <dbReference type="PROSITE" id="PS50114"/>
    </source>
</evidence>
<dbReference type="GO" id="GO:0006355">
    <property type="term" value="P:regulation of DNA-templated transcription"/>
    <property type="evidence" value="ECO:0007669"/>
    <property type="project" value="InterPro"/>
</dbReference>
<dbReference type="PROSITE" id="PS50114">
    <property type="entry name" value="GATA_ZN_FINGER_2"/>
    <property type="match status" value="1"/>
</dbReference>
<feature type="compositionally biased region" description="Basic residues" evidence="2">
    <location>
        <begin position="342"/>
        <end position="351"/>
    </location>
</feature>
<accession>A0A177WQI4</accession>
<reference evidence="4 5" key="1">
    <citation type="submission" date="2006-10" db="EMBL/GenBank/DDBJ databases">
        <title>The Genome Sequence of Batrachochytrium dendrobatidis JEL423.</title>
        <authorList>
            <consortium name="The Broad Institute Genome Sequencing Platform"/>
            <person name="Birren B."/>
            <person name="Lander E."/>
            <person name="Galagan J."/>
            <person name="Cuomo C."/>
            <person name="Devon K."/>
            <person name="Jaffe D."/>
            <person name="Butler J."/>
            <person name="Alvarez P."/>
            <person name="Gnerre S."/>
            <person name="Grabherr M."/>
            <person name="Kleber M."/>
            <person name="Mauceli E."/>
            <person name="Brockman W."/>
            <person name="Young S."/>
            <person name="LaButti K."/>
            <person name="Sykes S."/>
            <person name="DeCaprio D."/>
            <person name="Crawford M."/>
            <person name="Koehrsen M."/>
            <person name="Engels R."/>
            <person name="Montgomery P."/>
            <person name="Pearson M."/>
            <person name="Howarth C."/>
            <person name="Larson L."/>
            <person name="White J."/>
            <person name="O'Leary S."/>
            <person name="Kodira C."/>
            <person name="Zeng Q."/>
            <person name="Yandava C."/>
            <person name="Alvarado L."/>
            <person name="Longcore J."/>
            <person name="James T."/>
        </authorList>
    </citation>
    <scope>NUCLEOTIDE SEQUENCE [LARGE SCALE GENOMIC DNA]</scope>
    <source>
        <strain evidence="4 5">JEL423</strain>
    </source>
</reference>
<evidence type="ECO:0000256" key="2">
    <source>
        <dbReference type="SAM" id="MobiDB-lite"/>
    </source>
</evidence>
<keyword evidence="1" id="KW-0863">Zinc-finger</keyword>
<evidence type="ECO:0000313" key="4">
    <source>
        <dbReference type="EMBL" id="OAJ42152.1"/>
    </source>
</evidence>
<feature type="region of interest" description="Disordered" evidence="2">
    <location>
        <begin position="150"/>
        <end position="211"/>
    </location>
</feature>
<feature type="compositionally biased region" description="Polar residues" evidence="2">
    <location>
        <begin position="189"/>
        <end position="200"/>
    </location>
</feature>
<keyword evidence="1" id="KW-0862">Zinc</keyword>
<dbReference type="SMART" id="SM00401">
    <property type="entry name" value="ZnF_GATA"/>
    <property type="match status" value="1"/>
</dbReference>
<feature type="compositionally biased region" description="Low complexity" evidence="2">
    <location>
        <begin position="296"/>
        <end position="305"/>
    </location>
</feature>
<feature type="region of interest" description="Disordered" evidence="2">
    <location>
        <begin position="258"/>
        <end position="401"/>
    </location>
</feature>
<feature type="compositionally biased region" description="Polar residues" evidence="2">
    <location>
        <begin position="669"/>
        <end position="690"/>
    </location>
</feature>
<dbReference type="InterPro" id="IPR013088">
    <property type="entry name" value="Znf_NHR/GATA"/>
</dbReference>
<protein>
    <recommendedName>
        <fullName evidence="3">GATA-type domain-containing protein</fullName>
    </recommendedName>
</protein>
<dbReference type="CDD" id="cd00202">
    <property type="entry name" value="ZnF_GATA"/>
    <property type="match status" value="1"/>
</dbReference>
<organism evidence="4 5">
    <name type="scientific">Batrachochytrium dendrobatidis (strain JEL423)</name>
    <dbReference type="NCBI Taxonomy" id="403673"/>
    <lineage>
        <taxon>Eukaryota</taxon>
        <taxon>Fungi</taxon>
        <taxon>Fungi incertae sedis</taxon>
        <taxon>Chytridiomycota</taxon>
        <taxon>Chytridiomycota incertae sedis</taxon>
        <taxon>Chytridiomycetes</taxon>
        <taxon>Rhizophydiales</taxon>
        <taxon>Rhizophydiales incertae sedis</taxon>
        <taxon>Batrachochytrium</taxon>
    </lineage>
</organism>
<dbReference type="SUPFAM" id="SSF57716">
    <property type="entry name" value="Glucocorticoid receptor-like (DNA-binding domain)"/>
    <property type="match status" value="1"/>
</dbReference>
<dbReference type="Gene3D" id="3.30.50.10">
    <property type="entry name" value="Erythroid Transcription Factor GATA-1, subunit A"/>
    <property type="match status" value="1"/>
</dbReference>
<evidence type="ECO:0000313" key="5">
    <source>
        <dbReference type="Proteomes" id="UP000077115"/>
    </source>
</evidence>
<keyword evidence="1" id="KW-0479">Metal-binding</keyword>
<feature type="compositionally biased region" description="Basic and acidic residues" evidence="2">
    <location>
        <begin position="382"/>
        <end position="395"/>
    </location>
</feature>
<feature type="compositionally biased region" description="Low complexity" evidence="2">
    <location>
        <begin position="275"/>
        <end position="287"/>
    </location>
</feature>
<dbReference type="VEuPathDB" id="FungiDB:BDEG_25649"/>
<feature type="compositionally biased region" description="Low complexity" evidence="2">
    <location>
        <begin position="155"/>
        <end position="170"/>
    </location>
</feature>
<feature type="region of interest" description="Disordered" evidence="2">
    <location>
        <begin position="667"/>
        <end position="690"/>
    </location>
</feature>
<name>A0A177WQI4_BATDL</name>
<feature type="compositionally biased region" description="Polar residues" evidence="2">
    <location>
        <begin position="171"/>
        <end position="182"/>
    </location>
</feature>
<evidence type="ECO:0000256" key="1">
    <source>
        <dbReference type="PROSITE-ProRule" id="PRU00094"/>
    </source>
</evidence>
<dbReference type="GO" id="GO:0043565">
    <property type="term" value="F:sequence-specific DNA binding"/>
    <property type="evidence" value="ECO:0007669"/>
    <property type="project" value="InterPro"/>
</dbReference>
<feature type="domain" description="GATA-type" evidence="3">
    <location>
        <begin position="207"/>
        <end position="243"/>
    </location>
</feature>
<dbReference type="Proteomes" id="UP000077115">
    <property type="component" value="Unassembled WGS sequence"/>
</dbReference>
<proteinExistence type="predicted"/>
<dbReference type="InterPro" id="IPR000679">
    <property type="entry name" value="Znf_GATA"/>
</dbReference>
<gene>
    <name evidence="4" type="ORF">BDEG_25649</name>
</gene>
<dbReference type="Pfam" id="PF00320">
    <property type="entry name" value="GATA"/>
    <property type="match status" value="1"/>
</dbReference>
<dbReference type="STRING" id="403673.A0A177WQI4"/>
<feature type="region of interest" description="Disordered" evidence="2">
    <location>
        <begin position="608"/>
        <end position="642"/>
    </location>
</feature>